<dbReference type="EMBL" id="BDRX01000024">
    <property type="protein sequence ID" value="GBF91375.1"/>
    <property type="molecule type" value="Genomic_DNA"/>
</dbReference>
<feature type="region of interest" description="Disordered" evidence="1">
    <location>
        <begin position="26"/>
        <end position="131"/>
    </location>
</feature>
<organism evidence="2 3">
    <name type="scientific">Raphidocelis subcapitata</name>
    <dbReference type="NCBI Taxonomy" id="307507"/>
    <lineage>
        <taxon>Eukaryota</taxon>
        <taxon>Viridiplantae</taxon>
        <taxon>Chlorophyta</taxon>
        <taxon>core chlorophytes</taxon>
        <taxon>Chlorophyceae</taxon>
        <taxon>CS clade</taxon>
        <taxon>Sphaeropleales</taxon>
        <taxon>Selenastraceae</taxon>
        <taxon>Raphidocelis</taxon>
    </lineage>
</organism>
<feature type="compositionally biased region" description="Low complexity" evidence="1">
    <location>
        <begin position="655"/>
        <end position="672"/>
    </location>
</feature>
<feature type="compositionally biased region" description="Polar residues" evidence="1">
    <location>
        <begin position="705"/>
        <end position="715"/>
    </location>
</feature>
<dbReference type="AlphaFoldDB" id="A0A2V0P2R0"/>
<feature type="compositionally biased region" description="Low complexity" evidence="1">
    <location>
        <begin position="78"/>
        <end position="92"/>
    </location>
</feature>
<reference evidence="2 3" key="1">
    <citation type="journal article" date="2018" name="Sci. Rep.">
        <title>Raphidocelis subcapitata (=Pseudokirchneriella subcapitata) provides an insight into genome evolution and environmental adaptations in the Sphaeropleales.</title>
        <authorList>
            <person name="Suzuki S."/>
            <person name="Yamaguchi H."/>
            <person name="Nakajima N."/>
            <person name="Kawachi M."/>
        </authorList>
    </citation>
    <scope>NUCLEOTIDE SEQUENCE [LARGE SCALE GENOMIC DNA]</scope>
    <source>
        <strain evidence="2 3">NIES-35</strain>
    </source>
</reference>
<feature type="compositionally biased region" description="Low complexity" evidence="1">
    <location>
        <begin position="100"/>
        <end position="123"/>
    </location>
</feature>
<feature type="region of interest" description="Disordered" evidence="1">
    <location>
        <begin position="445"/>
        <end position="529"/>
    </location>
</feature>
<dbReference type="OrthoDB" id="10687854at2759"/>
<feature type="compositionally biased region" description="Gly residues" evidence="1">
    <location>
        <begin position="385"/>
        <end position="396"/>
    </location>
</feature>
<feature type="compositionally biased region" description="Gly residues" evidence="1">
    <location>
        <begin position="579"/>
        <end position="591"/>
    </location>
</feature>
<feature type="compositionally biased region" description="Basic and acidic residues" evidence="1">
    <location>
        <begin position="285"/>
        <end position="297"/>
    </location>
</feature>
<evidence type="ECO:0000313" key="3">
    <source>
        <dbReference type="Proteomes" id="UP000247498"/>
    </source>
</evidence>
<feature type="compositionally biased region" description="Low complexity" evidence="1">
    <location>
        <begin position="369"/>
        <end position="378"/>
    </location>
</feature>
<gene>
    <name evidence="2" type="ORF">Rsub_04115</name>
</gene>
<comment type="caution">
    <text evidence="2">The sequence shown here is derived from an EMBL/GenBank/DDBJ whole genome shotgun (WGS) entry which is preliminary data.</text>
</comment>
<feature type="compositionally biased region" description="Gly residues" evidence="1">
    <location>
        <begin position="692"/>
        <end position="703"/>
    </location>
</feature>
<name>A0A2V0P2R0_9CHLO</name>
<feature type="compositionally biased region" description="Low complexity" evidence="1">
    <location>
        <begin position="516"/>
        <end position="529"/>
    </location>
</feature>
<feature type="compositionally biased region" description="Low complexity" evidence="1">
    <location>
        <begin position="344"/>
        <end position="360"/>
    </location>
</feature>
<feature type="compositionally biased region" description="Low complexity" evidence="1">
    <location>
        <begin position="486"/>
        <end position="495"/>
    </location>
</feature>
<feature type="compositionally biased region" description="Low complexity" evidence="1">
    <location>
        <begin position="26"/>
        <end position="41"/>
    </location>
</feature>
<sequence>MSMDQPGLEAESSASLLDRYLASRGPACRDPAAARAPRGDGTSAGREAVPSGEQPAAHARSARAAAAGAAPLRSTTRAAPAGPSSANSAFGPLRDTLDDLLASHAAAGPGGATSAPPAAAPTLAEDRAARPWPTRGVFRQMRLADEAAYRADADAAGPELRAFVAARDDGAPGEARLLASRAALDARLRDAAAALEARSYRRELMDDLRDARRRLFGAAGAESLDSYGAGGEEPPLLAPAPAPAAHGPGTSLESLRGSAAAAAPAAQGWRAAPRGPPPPSPQQAAREEYGRWDERLIRPATVPSPLQHLHGLLSGEPLGAEEAPRRSPARGAGGFAARWRSPEPRGAPWQPAQQQQQQRGPGAGSRTHASGARATAGPTAPPSFGGDGGGGGGGAAAGCRTGDAVSSSIDELRRYREHFTERQQRWEASQLEALQRRQRRRYELLQHGGARPRRATGSRAASPDGGWALPAPHGSSVHRRAPSPLPHSSAALPLPHWGPAAPLNRSSARQPRAWDAYDPAPSTSAAAAGAPFPLGSRLAQERWLQAQRWRIQQETHLQQLRLAATAALLKRPASACGRLGGAQRSGGGSGAAAGAATSPGAAGGASSGSENSSSGSEDEGGGAGPRPRGAARLMRVLRKYGGGGESAKGGRRQSDGAGSATTTTSGGSSESGDIGGGGASGPPCVHAYGSGRVSGGLRAGGRQRGISSDGQMYSP</sequence>
<evidence type="ECO:0000313" key="2">
    <source>
        <dbReference type="EMBL" id="GBF91375.1"/>
    </source>
</evidence>
<feature type="compositionally biased region" description="Low complexity" evidence="1">
    <location>
        <begin position="256"/>
        <end position="273"/>
    </location>
</feature>
<dbReference type="Proteomes" id="UP000247498">
    <property type="component" value="Unassembled WGS sequence"/>
</dbReference>
<protein>
    <submittedName>
        <fullName evidence="2">Uncharacterized protein</fullName>
    </submittedName>
</protein>
<accession>A0A2V0P2R0</accession>
<feature type="compositionally biased region" description="Low complexity" evidence="1">
    <location>
        <begin position="56"/>
        <end position="70"/>
    </location>
</feature>
<feature type="region of interest" description="Disordered" evidence="1">
    <location>
        <begin position="224"/>
        <end position="408"/>
    </location>
</feature>
<evidence type="ECO:0000256" key="1">
    <source>
        <dbReference type="SAM" id="MobiDB-lite"/>
    </source>
</evidence>
<dbReference type="InParanoid" id="A0A2V0P2R0"/>
<proteinExistence type="predicted"/>
<keyword evidence="3" id="KW-1185">Reference proteome</keyword>
<feature type="region of interest" description="Disordered" evidence="1">
    <location>
        <begin position="579"/>
        <end position="715"/>
    </location>
</feature>